<feature type="transmembrane region" description="Helical" evidence="1">
    <location>
        <begin position="196"/>
        <end position="220"/>
    </location>
</feature>
<dbReference type="RefSeq" id="WP_007745270.1">
    <property type="nucleotide sequence ID" value="NZ_CM001398.1"/>
</dbReference>
<dbReference type="HOGENOM" id="CLU_1208794_0_0_9"/>
<name>G9WJF6_9LACO</name>
<dbReference type="PATRIC" id="fig|1045004.4.peg.651"/>
<evidence type="ECO:0000313" key="2">
    <source>
        <dbReference type="EMBL" id="EHN58762.1"/>
    </source>
</evidence>
<dbReference type="AlphaFoldDB" id="G9WJF6"/>
<dbReference type="EMBL" id="AFVZ01000001">
    <property type="protein sequence ID" value="EHN58762.1"/>
    <property type="molecule type" value="Genomic_DNA"/>
</dbReference>
<gene>
    <name evidence="2" type="ORF">OKIT_0651</name>
</gene>
<protein>
    <submittedName>
        <fullName evidence="2">Uncharacterized protein</fullName>
    </submittedName>
</protein>
<keyword evidence="1" id="KW-0812">Transmembrane</keyword>
<proteinExistence type="predicted"/>
<dbReference type="Proteomes" id="UP000004959">
    <property type="component" value="Chromosome"/>
</dbReference>
<reference evidence="2 3" key="1">
    <citation type="journal article" date="2012" name="PLoS ONE">
        <title>Functional divergence in the genus oenococcus as predicted by genome sequencing of the newly-described species, Oenococcus kitaharae.</title>
        <authorList>
            <person name="Borneman A.R."/>
            <person name="McCarthy J.M."/>
            <person name="Chambers P.J."/>
            <person name="Bartowsky E.J."/>
        </authorList>
    </citation>
    <scope>NUCLEOTIDE SEQUENCE [LARGE SCALE GENOMIC DNA]</scope>
    <source>
        <strain evidence="3">DSM17330</strain>
    </source>
</reference>
<evidence type="ECO:0000313" key="3">
    <source>
        <dbReference type="Proteomes" id="UP000004959"/>
    </source>
</evidence>
<organism evidence="2 3">
    <name type="scientific">Oenococcus kitaharae DSM 17330</name>
    <dbReference type="NCBI Taxonomy" id="1045004"/>
    <lineage>
        <taxon>Bacteria</taxon>
        <taxon>Bacillati</taxon>
        <taxon>Bacillota</taxon>
        <taxon>Bacilli</taxon>
        <taxon>Lactobacillales</taxon>
        <taxon>Lactobacillaceae</taxon>
        <taxon>Oenococcus</taxon>
    </lineage>
</organism>
<sequence>MPAIDYVNVSHEDEGVLALDAPVKLSWIFDTEFTPLRSAYLGGSLTWNEPEITLYDNKLLKLTAQLTTSVSSGPAQSQFNISAGQLENGFEASLSNVFGSDVSAKLSDRLGDIAAGIDTGLLKISWPGSGTGVGLSITLINNKSEINGVETSSAIILKASIHLVPLSQQEASNEYQEGNQNIARFGQMSPQEQRGLATLLVFGLAAAAVVVTDGTGYPLILALLDSLLG</sequence>
<comment type="caution">
    <text evidence="2">The sequence shown here is derived from an EMBL/GenBank/DDBJ whole genome shotgun (WGS) entry which is preliminary data.</text>
</comment>
<evidence type="ECO:0000256" key="1">
    <source>
        <dbReference type="SAM" id="Phobius"/>
    </source>
</evidence>
<keyword evidence="1" id="KW-0472">Membrane</keyword>
<accession>G9WJF6</accession>
<keyword evidence="3" id="KW-1185">Reference proteome</keyword>
<keyword evidence="1" id="KW-1133">Transmembrane helix</keyword>